<accession>A0A318K7Q6</accession>
<feature type="region of interest" description="Disordered" evidence="1">
    <location>
        <begin position="1"/>
        <end position="82"/>
    </location>
</feature>
<name>A0A318K7Q6_9NOCA</name>
<reference evidence="2 3" key="1">
    <citation type="submission" date="2018-05" db="EMBL/GenBank/DDBJ databases">
        <title>Genomic Encyclopedia of Type Strains, Phase IV (KMG-IV): sequencing the most valuable type-strain genomes for metagenomic binning, comparative biology and taxonomic classification.</title>
        <authorList>
            <person name="Goeker M."/>
        </authorList>
    </citation>
    <scope>NUCLEOTIDE SEQUENCE [LARGE SCALE GENOMIC DNA]</scope>
    <source>
        <strain evidence="2 3">DSM 44704</strain>
    </source>
</reference>
<gene>
    <name evidence="2" type="ORF">DFR70_103337</name>
</gene>
<sequence length="103" mass="10062">MGTAASKGAGPGPGGVPKGTSVGQNLDKAAKLFPRAEATTTGTATGARAGLAANSGMGMGPGPGPGAAGQQKEHKRADYLDSTEHLEEAIGEAPVVVKPIVEQ</sequence>
<protein>
    <submittedName>
        <fullName evidence="2">Uncharacterized protein</fullName>
    </submittedName>
</protein>
<dbReference type="Proteomes" id="UP000247569">
    <property type="component" value="Unassembled WGS sequence"/>
</dbReference>
<dbReference type="EMBL" id="QJKF01000003">
    <property type="protein sequence ID" value="PXX66588.1"/>
    <property type="molecule type" value="Genomic_DNA"/>
</dbReference>
<evidence type="ECO:0000256" key="1">
    <source>
        <dbReference type="SAM" id="MobiDB-lite"/>
    </source>
</evidence>
<feature type="compositionally biased region" description="Low complexity" evidence="1">
    <location>
        <begin position="36"/>
        <end position="53"/>
    </location>
</feature>
<evidence type="ECO:0000313" key="2">
    <source>
        <dbReference type="EMBL" id="PXX66588.1"/>
    </source>
</evidence>
<feature type="compositionally biased region" description="Gly residues" evidence="1">
    <location>
        <begin position="57"/>
        <end position="67"/>
    </location>
</feature>
<keyword evidence="3" id="KW-1185">Reference proteome</keyword>
<evidence type="ECO:0000313" key="3">
    <source>
        <dbReference type="Proteomes" id="UP000247569"/>
    </source>
</evidence>
<dbReference type="AlphaFoldDB" id="A0A318K7Q6"/>
<comment type="caution">
    <text evidence="2">The sequence shown here is derived from an EMBL/GenBank/DDBJ whole genome shotgun (WGS) entry which is preliminary data.</text>
</comment>
<proteinExistence type="predicted"/>
<organism evidence="2 3">
    <name type="scientific">Nocardia tenerifensis</name>
    <dbReference type="NCBI Taxonomy" id="228006"/>
    <lineage>
        <taxon>Bacteria</taxon>
        <taxon>Bacillati</taxon>
        <taxon>Actinomycetota</taxon>
        <taxon>Actinomycetes</taxon>
        <taxon>Mycobacteriales</taxon>
        <taxon>Nocardiaceae</taxon>
        <taxon>Nocardia</taxon>
    </lineage>
</organism>
<feature type="compositionally biased region" description="Basic and acidic residues" evidence="1">
    <location>
        <begin position="71"/>
        <end position="82"/>
    </location>
</feature>